<gene>
    <name evidence="2" type="ORF">HaLaN_15687</name>
</gene>
<proteinExistence type="predicted"/>
<reference evidence="2 3" key="1">
    <citation type="submission" date="2020-02" db="EMBL/GenBank/DDBJ databases">
        <title>Draft genome sequence of Haematococcus lacustris strain NIES-144.</title>
        <authorList>
            <person name="Morimoto D."/>
            <person name="Nakagawa S."/>
            <person name="Yoshida T."/>
            <person name="Sawayama S."/>
        </authorList>
    </citation>
    <scope>NUCLEOTIDE SEQUENCE [LARGE SCALE GENOMIC DNA]</scope>
    <source>
        <strain evidence="2 3">NIES-144</strain>
    </source>
</reference>
<dbReference type="EMBL" id="BLLF01001363">
    <property type="protein sequence ID" value="GFH18822.1"/>
    <property type="molecule type" value="Genomic_DNA"/>
</dbReference>
<evidence type="ECO:0000313" key="2">
    <source>
        <dbReference type="EMBL" id="GFH18822.1"/>
    </source>
</evidence>
<protein>
    <submittedName>
        <fullName evidence="2">Uncharacterized protein</fullName>
    </submittedName>
</protein>
<sequence>LPAHPLTLQHKAGFVYERHLLPGQPQLQFVTQNLTDIAWAFSDRDMWPRPLFDAIAARAEENMGDMSRSSTVDLALVFGNGAAKDPSFRYPGLYARLEQHVGAILPELGPAYMSDIMWSFAVAGHQLSDSIKKLVLDLAWLKWDRVTADRAALTRLLWSLLKLDADRVAPGHPLFAAFKELMQQPAAEDAGDAESQEESSATDSRLS</sequence>
<dbReference type="AlphaFoldDB" id="A0A699ZS86"/>
<feature type="non-terminal residue" evidence="2">
    <location>
        <position position="1"/>
    </location>
</feature>
<feature type="non-terminal residue" evidence="2">
    <location>
        <position position="207"/>
    </location>
</feature>
<comment type="caution">
    <text evidence="2">The sequence shown here is derived from an EMBL/GenBank/DDBJ whole genome shotgun (WGS) entry which is preliminary data.</text>
</comment>
<accession>A0A699ZS86</accession>
<feature type="compositionally biased region" description="Polar residues" evidence="1">
    <location>
        <begin position="198"/>
        <end position="207"/>
    </location>
</feature>
<dbReference type="Proteomes" id="UP000485058">
    <property type="component" value="Unassembled WGS sequence"/>
</dbReference>
<keyword evidence="3" id="KW-1185">Reference proteome</keyword>
<evidence type="ECO:0000256" key="1">
    <source>
        <dbReference type="SAM" id="MobiDB-lite"/>
    </source>
</evidence>
<organism evidence="2 3">
    <name type="scientific">Haematococcus lacustris</name>
    <name type="common">Green alga</name>
    <name type="synonym">Haematococcus pluvialis</name>
    <dbReference type="NCBI Taxonomy" id="44745"/>
    <lineage>
        <taxon>Eukaryota</taxon>
        <taxon>Viridiplantae</taxon>
        <taxon>Chlorophyta</taxon>
        <taxon>core chlorophytes</taxon>
        <taxon>Chlorophyceae</taxon>
        <taxon>CS clade</taxon>
        <taxon>Chlamydomonadales</taxon>
        <taxon>Haematococcaceae</taxon>
        <taxon>Haematococcus</taxon>
    </lineage>
</organism>
<evidence type="ECO:0000313" key="3">
    <source>
        <dbReference type="Proteomes" id="UP000485058"/>
    </source>
</evidence>
<feature type="region of interest" description="Disordered" evidence="1">
    <location>
        <begin position="185"/>
        <end position="207"/>
    </location>
</feature>
<name>A0A699ZS86_HAELA</name>